<accession>A0A9D1DV16</accession>
<reference evidence="4" key="2">
    <citation type="journal article" date="2021" name="PeerJ">
        <title>Extensive microbial diversity within the chicken gut microbiome revealed by metagenomics and culture.</title>
        <authorList>
            <person name="Gilroy R."/>
            <person name="Ravi A."/>
            <person name="Getino M."/>
            <person name="Pursley I."/>
            <person name="Horton D.L."/>
            <person name="Alikhan N.F."/>
            <person name="Baker D."/>
            <person name="Gharbi K."/>
            <person name="Hall N."/>
            <person name="Watson M."/>
            <person name="Adriaenssens E.M."/>
            <person name="Foster-Nyarko E."/>
            <person name="Jarju S."/>
            <person name="Secka A."/>
            <person name="Antonio M."/>
            <person name="Oren A."/>
            <person name="Chaudhuri R.R."/>
            <person name="La Ragione R."/>
            <person name="Hildebrand F."/>
            <person name="Pallen M.J."/>
        </authorList>
    </citation>
    <scope>NUCLEOTIDE SEQUENCE</scope>
    <source>
        <strain evidence="4">CHK184-20233</strain>
    </source>
</reference>
<evidence type="ECO:0000313" key="5">
    <source>
        <dbReference type="Proteomes" id="UP000824232"/>
    </source>
</evidence>
<name>A0A9D1DV16_9FIRM</name>
<dbReference type="PANTHER" id="PTHR11527">
    <property type="entry name" value="HEAT-SHOCK PROTEIN 20 FAMILY MEMBER"/>
    <property type="match status" value="1"/>
</dbReference>
<dbReference type="SUPFAM" id="SSF49764">
    <property type="entry name" value="HSP20-like chaperones"/>
    <property type="match status" value="1"/>
</dbReference>
<comment type="similarity">
    <text evidence="1 2">Belongs to the small heat shock protein (HSP20) family.</text>
</comment>
<dbReference type="PROSITE" id="PS01031">
    <property type="entry name" value="SHSP"/>
    <property type="match status" value="1"/>
</dbReference>
<dbReference type="Proteomes" id="UP000824232">
    <property type="component" value="Unassembled WGS sequence"/>
</dbReference>
<evidence type="ECO:0000313" key="4">
    <source>
        <dbReference type="EMBL" id="HIR59562.1"/>
    </source>
</evidence>
<sequence length="129" mass="15117">MLPTRFYFDNAFDQLFGNEGSKMMNCDIYEKDNTYHVEMDLPGFKKDEIKVECNKGNLVITAEKSSNEEDKDEDKKYLRRERSYGKYSRSFYLGDIKEDAIEAKFDNGTLSISIPKIDENENKKLIDIK</sequence>
<dbReference type="InterPro" id="IPR031107">
    <property type="entry name" value="Small_HSP"/>
</dbReference>
<evidence type="ECO:0000259" key="3">
    <source>
        <dbReference type="PROSITE" id="PS01031"/>
    </source>
</evidence>
<evidence type="ECO:0000256" key="1">
    <source>
        <dbReference type="PROSITE-ProRule" id="PRU00285"/>
    </source>
</evidence>
<dbReference type="InterPro" id="IPR002068">
    <property type="entry name" value="A-crystallin/Hsp20_dom"/>
</dbReference>
<comment type="caution">
    <text evidence="4">The sequence shown here is derived from an EMBL/GenBank/DDBJ whole genome shotgun (WGS) entry which is preliminary data.</text>
</comment>
<gene>
    <name evidence="4" type="ORF">IAB38_05880</name>
</gene>
<dbReference type="Gene3D" id="2.60.40.790">
    <property type="match status" value="1"/>
</dbReference>
<feature type="domain" description="SHSP" evidence="3">
    <location>
        <begin position="15"/>
        <end position="129"/>
    </location>
</feature>
<evidence type="ECO:0000256" key="2">
    <source>
        <dbReference type="RuleBase" id="RU003616"/>
    </source>
</evidence>
<reference evidence="4" key="1">
    <citation type="submission" date="2020-10" db="EMBL/GenBank/DDBJ databases">
        <authorList>
            <person name="Gilroy R."/>
        </authorList>
    </citation>
    <scope>NUCLEOTIDE SEQUENCE</scope>
    <source>
        <strain evidence="4">CHK184-20233</strain>
    </source>
</reference>
<dbReference type="CDD" id="cd06471">
    <property type="entry name" value="ACD_LpsHSP_like"/>
    <property type="match status" value="1"/>
</dbReference>
<protein>
    <submittedName>
        <fullName evidence="4">Hsp20/alpha crystallin family protein</fullName>
    </submittedName>
</protein>
<proteinExistence type="inferred from homology"/>
<dbReference type="EMBL" id="DVHC01000060">
    <property type="protein sequence ID" value="HIR59562.1"/>
    <property type="molecule type" value="Genomic_DNA"/>
</dbReference>
<dbReference type="AlphaFoldDB" id="A0A9D1DV16"/>
<dbReference type="InterPro" id="IPR008978">
    <property type="entry name" value="HSP20-like_chaperone"/>
</dbReference>
<organism evidence="4 5">
    <name type="scientific">Candidatus Onthousia excrementipullorum</name>
    <dbReference type="NCBI Taxonomy" id="2840884"/>
    <lineage>
        <taxon>Bacteria</taxon>
        <taxon>Bacillati</taxon>
        <taxon>Bacillota</taxon>
        <taxon>Bacilli</taxon>
        <taxon>Candidatus Onthousia</taxon>
    </lineage>
</organism>
<dbReference type="Pfam" id="PF00011">
    <property type="entry name" value="HSP20"/>
    <property type="match status" value="1"/>
</dbReference>